<feature type="transmembrane region" description="Helical" evidence="6">
    <location>
        <begin position="21"/>
        <end position="44"/>
    </location>
</feature>
<evidence type="ECO:0000259" key="7">
    <source>
        <dbReference type="PROSITE" id="PS50850"/>
    </source>
</evidence>
<keyword evidence="4 6" id="KW-1133">Transmembrane helix</keyword>
<evidence type="ECO:0000256" key="3">
    <source>
        <dbReference type="ARBA" id="ARBA00022692"/>
    </source>
</evidence>
<dbReference type="InterPro" id="IPR020846">
    <property type="entry name" value="MFS_dom"/>
</dbReference>
<dbReference type="SUPFAM" id="SSF103473">
    <property type="entry name" value="MFS general substrate transporter"/>
    <property type="match status" value="1"/>
</dbReference>
<evidence type="ECO:0000256" key="6">
    <source>
        <dbReference type="SAM" id="Phobius"/>
    </source>
</evidence>
<evidence type="ECO:0000313" key="8">
    <source>
        <dbReference type="EMBL" id="XFO68972.1"/>
    </source>
</evidence>
<feature type="transmembrane region" description="Helical" evidence="6">
    <location>
        <begin position="111"/>
        <end position="134"/>
    </location>
</feature>
<keyword evidence="2" id="KW-0813">Transport</keyword>
<evidence type="ECO:0000256" key="2">
    <source>
        <dbReference type="ARBA" id="ARBA00022448"/>
    </source>
</evidence>
<proteinExistence type="predicted"/>
<feature type="transmembrane region" description="Helical" evidence="6">
    <location>
        <begin position="405"/>
        <end position="425"/>
    </location>
</feature>
<name>A0ABZ3ITH3_9FIRM</name>
<keyword evidence="9" id="KW-1185">Reference proteome</keyword>
<gene>
    <name evidence="8" type="primary">pcaK_2</name>
    <name evidence="8" type="ORF">SPSIL_052000</name>
</gene>
<feature type="transmembrane region" description="Helical" evidence="6">
    <location>
        <begin position="254"/>
        <end position="275"/>
    </location>
</feature>
<evidence type="ECO:0000256" key="5">
    <source>
        <dbReference type="ARBA" id="ARBA00023136"/>
    </source>
</evidence>
<feature type="transmembrane region" description="Helical" evidence="6">
    <location>
        <begin position="318"/>
        <end position="336"/>
    </location>
</feature>
<dbReference type="EMBL" id="CP155573">
    <property type="protein sequence ID" value="XFO68972.1"/>
    <property type="molecule type" value="Genomic_DNA"/>
</dbReference>
<sequence>MRTVAVNEIIDQGKFNKFYRNILFVSMLTAIFDGFDLNVFSLVVPQLMADWNLSPAQVGLLGSYGFVGMIAGSFVSGPLSEKIGRRSAIMFATATYCIFTTAVGFADNFNQFAFCRVVAGFGLASAYPLAIAHVSEYSPQAIRSRLCVWVTSGQGAGTLVATLTGLALLSTYGWRIMFYVAVIPIILVILQYYLPESMGYLLKKGRKDKVAQVLSQAEPRFVPAPEDEYKLTGFNAGKSDAAALFRNGLATNTILLWVGNIFLYIFTFGVLVWLPKLLTLQGWSLNFSLWFTLTWNAGFILGIPLWGWSQDKFGGKKTFLIIAFCLLALVSSLGQLSNVAALSVVLFFTGACQHGFMGVAASYFAQNYPITCRATGVTWAFGVGRFGGIIGPIVVGALITNNVPIPLDFVFFSVIPLISACLFYFTTDHAWKGNDPCTSLPQAK</sequence>
<dbReference type="Gene3D" id="1.20.1250.20">
    <property type="entry name" value="MFS general substrate transporter like domains"/>
    <property type="match status" value="1"/>
</dbReference>
<organism evidence="8 9">
    <name type="scientific">Sporomusa silvacetica DSM 10669</name>
    <dbReference type="NCBI Taxonomy" id="1123289"/>
    <lineage>
        <taxon>Bacteria</taxon>
        <taxon>Bacillati</taxon>
        <taxon>Bacillota</taxon>
        <taxon>Negativicutes</taxon>
        <taxon>Selenomonadales</taxon>
        <taxon>Sporomusaceae</taxon>
        <taxon>Sporomusa</taxon>
    </lineage>
</organism>
<feature type="transmembrane region" description="Helical" evidence="6">
    <location>
        <begin position="287"/>
        <end position="306"/>
    </location>
</feature>
<feature type="domain" description="Major facilitator superfamily (MFS) profile" evidence="7">
    <location>
        <begin position="22"/>
        <end position="431"/>
    </location>
</feature>
<dbReference type="PANTHER" id="PTHR23508:SF10">
    <property type="entry name" value="CARBOXYLIC ACID TRANSPORTER PROTEIN HOMOLOG"/>
    <property type="match status" value="1"/>
</dbReference>
<dbReference type="InterPro" id="IPR011701">
    <property type="entry name" value="MFS"/>
</dbReference>
<dbReference type="InterPro" id="IPR036259">
    <property type="entry name" value="MFS_trans_sf"/>
</dbReference>
<feature type="transmembrane region" description="Helical" evidence="6">
    <location>
        <begin position="176"/>
        <end position="194"/>
    </location>
</feature>
<feature type="transmembrane region" description="Helical" evidence="6">
    <location>
        <begin position="146"/>
        <end position="170"/>
    </location>
</feature>
<feature type="transmembrane region" description="Helical" evidence="6">
    <location>
        <begin position="342"/>
        <end position="365"/>
    </location>
</feature>
<feature type="transmembrane region" description="Helical" evidence="6">
    <location>
        <begin position="377"/>
        <end position="399"/>
    </location>
</feature>
<keyword evidence="5 6" id="KW-0472">Membrane</keyword>
<dbReference type="PROSITE" id="PS50850">
    <property type="entry name" value="MFS"/>
    <property type="match status" value="1"/>
</dbReference>
<evidence type="ECO:0000256" key="4">
    <source>
        <dbReference type="ARBA" id="ARBA00022989"/>
    </source>
</evidence>
<dbReference type="RefSeq" id="WP_094603116.1">
    <property type="nucleotide sequence ID" value="NZ_CP155573.1"/>
</dbReference>
<dbReference type="PANTHER" id="PTHR23508">
    <property type="entry name" value="CARBOXYLIC ACID TRANSPORTER PROTEIN HOMOLOG"/>
    <property type="match status" value="1"/>
</dbReference>
<comment type="subcellular location">
    <subcellularLocation>
        <location evidence="1">Cell membrane</location>
        <topology evidence="1">Multi-pass membrane protein</topology>
    </subcellularLocation>
</comment>
<accession>A0ABZ3ITH3</accession>
<keyword evidence="3 6" id="KW-0812">Transmembrane</keyword>
<dbReference type="InterPro" id="IPR005829">
    <property type="entry name" value="Sugar_transporter_CS"/>
</dbReference>
<evidence type="ECO:0000313" key="9">
    <source>
        <dbReference type="Proteomes" id="UP000216752"/>
    </source>
</evidence>
<dbReference type="PROSITE" id="PS00216">
    <property type="entry name" value="SUGAR_TRANSPORT_1"/>
    <property type="match status" value="1"/>
</dbReference>
<dbReference type="Pfam" id="PF07690">
    <property type="entry name" value="MFS_1"/>
    <property type="match status" value="1"/>
</dbReference>
<dbReference type="Proteomes" id="UP000216752">
    <property type="component" value="Chromosome"/>
</dbReference>
<feature type="transmembrane region" description="Helical" evidence="6">
    <location>
        <begin position="87"/>
        <end position="105"/>
    </location>
</feature>
<protein>
    <submittedName>
        <fullName evidence="8">4-hydroxybenzoate transporter PcaK</fullName>
    </submittedName>
</protein>
<reference evidence="8" key="1">
    <citation type="submission" date="2024-05" db="EMBL/GenBank/DDBJ databases">
        <title>Isolation and characterization of Sporomusa carbonis sp. nov., a carboxydotrophic hydrogenogen in the genus of Sporomusa isolated from a charcoal burning pile.</title>
        <authorList>
            <person name="Boeer T."/>
            <person name="Rosenbaum F."/>
            <person name="Eysell L."/>
            <person name="Mueller V."/>
            <person name="Daniel R."/>
            <person name="Poehlein A."/>
        </authorList>
    </citation>
    <scope>NUCLEOTIDE SEQUENCE [LARGE SCALE GENOMIC DNA]</scope>
    <source>
        <strain evidence="8">DSM 10669</strain>
    </source>
</reference>
<evidence type="ECO:0000256" key="1">
    <source>
        <dbReference type="ARBA" id="ARBA00004651"/>
    </source>
</evidence>
<feature type="transmembrane region" description="Helical" evidence="6">
    <location>
        <begin position="56"/>
        <end position="75"/>
    </location>
</feature>